<accession>A0A3M0KQT7</accession>
<gene>
    <name evidence="1" type="ORF">DUI87_07150</name>
</gene>
<dbReference type="Proteomes" id="UP000269221">
    <property type="component" value="Unassembled WGS sequence"/>
</dbReference>
<protein>
    <submittedName>
        <fullName evidence="1">Uncharacterized protein</fullName>
    </submittedName>
</protein>
<comment type="caution">
    <text evidence="1">The sequence shown here is derived from an EMBL/GenBank/DDBJ whole genome shotgun (WGS) entry which is preliminary data.</text>
</comment>
<dbReference type="AlphaFoldDB" id="A0A3M0KQT7"/>
<keyword evidence="2" id="KW-1185">Reference proteome</keyword>
<evidence type="ECO:0000313" key="2">
    <source>
        <dbReference type="Proteomes" id="UP000269221"/>
    </source>
</evidence>
<dbReference type="EMBL" id="QRBI01000104">
    <property type="protein sequence ID" value="RMC14971.1"/>
    <property type="molecule type" value="Genomic_DNA"/>
</dbReference>
<organism evidence="1 2">
    <name type="scientific">Hirundo rustica rustica</name>
    <dbReference type="NCBI Taxonomy" id="333673"/>
    <lineage>
        <taxon>Eukaryota</taxon>
        <taxon>Metazoa</taxon>
        <taxon>Chordata</taxon>
        <taxon>Craniata</taxon>
        <taxon>Vertebrata</taxon>
        <taxon>Euteleostomi</taxon>
        <taxon>Archelosauria</taxon>
        <taxon>Archosauria</taxon>
        <taxon>Dinosauria</taxon>
        <taxon>Saurischia</taxon>
        <taxon>Theropoda</taxon>
        <taxon>Coelurosauria</taxon>
        <taxon>Aves</taxon>
        <taxon>Neognathae</taxon>
        <taxon>Neoaves</taxon>
        <taxon>Telluraves</taxon>
        <taxon>Australaves</taxon>
        <taxon>Passeriformes</taxon>
        <taxon>Sylvioidea</taxon>
        <taxon>Hirundinidae</taxon>
        <taxon>Hirundo</taxon>
    </lineage>
</organism>
<proteinExistence type="predicted"/>
<evidence type="ECO:0000313" key="1">
    <source>
        <dbReference type="EMBL" id="RMC14971.1"/>
    </source>
</evidence>
<name>A0A3M0KQT7_HIRRU</name>
<reference evidence="1 2" key="1">
    <citation type="submission" date="2018-07" db="EMBL/GenBank/DDBJ databases">
        <title>A high quality draft genome assembly of the barn swallow (H. rustica rustica).</title>
        <authorList>
            <person name="Formenti G."/>
            <person name="Chiara M."/>
            <person name="Poveda L."/>
            <person name="Francoijs K.-J."/>
            <person name="Bonisoli-Alquati A."/>
            <person name="Canova L."/>
            <person name="Gianfranceschi L."/>
            <person name="Horner D.S."/>
            <person name="Saino N."/>
        </authorList>
    </citation>
    <scope>NUCLEOTIDE SEQUENCE [LARGE SCALE GENOMIC DNA]</scope>
    <source>
        <strain evidence="1">Chelidonia</strain>
        <tissue evidence="1">Blood</tissue>
    </source>
</reference>
<sequence length="79" mass="9174">MDGLRFPVTGQLQESEDTVEPGERVFTSWFIFQTLQQPLTAKWTLSRSDIFSCVKLGFHNVTQDLTVLFCCWLHDSMYP</sequence>